<gene>
    <name evidence="1" type="ORF">KSZ_74480</name>
</gene>
<evidence type="ECO:0000313" key="1">
    <source>
        <dbReference type="EMBL" id="GHO89442.1"/>
    </source>
</evidence>
<evidence type="ECO:0000313" key="2">
    <source>
        <dbReference type="Proteomes" id="UP000635565"/>
    </source>
</evidence>
<reference evidence="1 2" key="1">
    <citation type="journal article" date="2021" name="Int. J. Syst. Evol. Microbiol.">
        <title>Reticulibacter mediterranei gen. nov., sp. nov., within the new family Reticulibacteraceae fam. nov., and Ktedonospora formicarum gen. nov., sp. nov., Ktedonobacter robiniae sp. nov., Dictyobacter formicarum sp. nov. and Dictyobacter arantiisoli sp. nov., belonging to the class Ktedonobacteria.</title>
        <authorList>
            <person name="Yabe S."/>
            <person name="Zheng Y."/>
            <person name="Wang C.M."/>
            <person name="Sakai Y."/>
            <person name="Abe K."/>
            <person name="Yokota A."/>
            <person name="Donadio S."/>
            <person name="Cavaletti L."/>
            <person name="Monciardini P."/>
        </authorList>
    </citation>
    <scope>NUCLEOTIDE SEQUENCE [LARGE SCALE GENOMIC DNA]</scope>
    <source>
        <strain evidence="1 2">SOSP1-9</strain>
    </source>
</reference>
<dbReference type="Proteomes" id="UP000635565">
    <property type="component" value="Unassembled WGS sequence"/>
</dbReference>
<protein>
    <submittedName>
        <fullName evidence="1">Uncharacterized protein</fullName>
    </submittedName>
</protein>
<proteinExistence type="predicted"/>
<name>A0ABQ3VT34_9CHLR</name>
<dbReference type="EMBL" id="BNJJ01000037">
    <property type="protein sequence ID" value="GHO89442.1"/>
    <property type="molecule type" value="Genomic_DNA"/>
</dbReference>
<keyword evidence="2" id="KW-1185">Reference proteome</keyword>
<organism evidence="1 2">
    <name type="scientific">Dictyobacter formicarum</name>
    <dbReference type="NCBI Taxonomy" id="2778368"/>
    <lineage>
        <taxon>Bacteria</taxon>
        <taxon>Bacillati</taxon>
        <taxon>Chloroflexota</taxon>
        <taxon>Ktedonobacteria</taxon>
        <taxon>Ktedonobacterales</taxon>
        <taxon>Dictyobacteraceae</taxon>
        <taxon>Dictyobacter</taxon>
    </lineage>
</organism>
<sequence>MTLNLAIADVKGLVVNEKAHDFAIGDIDHRLSQLGIAIGGLCIGERALFIKGVQVGAG</sequence>
<comment type="caution">
    <text evidence="1">The sequence shown here is derived from an EMBL/GenBank/DDBJ whole genome shotgun (WGS) entry which is preliminary data.</text>
</comment>
<accession>A0ABQ3VT34</accession>